<dbReference type="EMBL" id="QKQS01000013">
    <property type="protein sequence ID" value="PZA12090.1"/>
    <property type="molecule type" value="Genomic_DNA"/>
</dbReference>
<dbReference type="InterPro" id="IPR011600">
    <property type="entry name" value="Pept_C14_caspase"/>
</dbReference>
<evidence type="ECO:0000313" key="4">
    <source>
        <dbReference type="Proteomes" id="UP000248134"/>
    </source>
</evidence>
<dbReference type="RefSeq" id="WP_110785612.1">
    <property type="nucleotide sequence ID" value="NZ_QKQS01000013.1"/>
</dbReference>
<dbReference type="InterPro" id="IPR052039">
    <property type="entry name" value="Caspase-related_regulators"/>
</dbReference>
<feature type="compositionally biased region" description="Low complexity" evidence="1">
    <location>
        <begin position="566"/>
        <end position="584"/>
    </location>
</feature>
<feature type="region of interest" description="Disordered" evidence="1">
    <location>
        <begin position="543"/>
        <end position="815"/>
    </location>
</feature>
<dbReference type="Pfam" id="PF00656">
    <property type="entry name" value="Peptidase_C14"/>
    <property type="match status" value="1"/>
</dbReference>
<dbReference type="InterPro" id="IPR029030">
    <property type="entry name" value="Caspase-like_dom_sf"/>
</dbReference>
<dbReference type="GO" id="GO:0006508">
    <property type="term" value="P:proteolysis"/>
    <property type="evidence" value="ECO:0007669"/>
    <property type="project" value="InterPro"/>
</dbReference>
<dbReference type="GO" id="GO:0004197">
    <property type="term" value="F:cysteine-type endopeptidase activity"/>
    <property type="evidence" value="ECO:0007669"/>
    <property type="project" value="InterPro"/>
</dbReference>
<protein>
    <submittedName>
        <fullName evidence="3">Caspase-like domain-containing protein</fullName>
    </submittedName>
</protein>
<dbReference type="AlphaFoldDB" id="A0A323UKK3"/>
<dbReference type="SUPFAM" id="SSF52129">
    <property type="entry name" value="Caspase-like"/>
    <property type="match status" value="1"/>
</dbReference>
<evidence type="ECO:0000256" key="1">
    <source>
        <dbReference type="SAM" id="MobiDB-lite"/>
    </source>
</evidence>
<feature type="compositionally biased region" description="Low complexity" evidence="1">
    <location>
        <begin position="804"/>
        <end position="815"/>
    </location>
</feature>
<name>A0A323UKK3_RHOPL</name>
<dbReference type="PANTHER" id="PTHR22576">
    <property type="entry name" value="MUCOSA ASSOCIATED LYMPHOID TISSUE LYMPHOMA TRANSLOCATION PROTEIN 1/PARACASPASE"/>
    <property type="match status" value="1"/>
</dbReference>
<gene>
    <name evidence="3" type="ORF">DNX69_08685</name>
</gene>
<dbReference type="Gene3D" id="3.40.50.1460">
    <property type="match status" value="1"/>
</dbReference>
<feature type="compositionally biased region" description="Pro residues" evidence="1">
    <location>
        <begin position="585"/>
        <end position="595"/>
    </location>
</feature>
<feature type="domain" description="Peptidase C14 caspase" evidence="2">
    <location>
        <begin position="32"/>
        <end position="251"/>
    </location>
</feature>
<proteinExistence type="predicted"/>
<accession>A0A323UKK3</accession>
<reference evidence="3 4" key="1">
    <citation type="submission" date="2018-06" db="EMBL/GenBank/DDBJ databases">
        <title>Draft Whole-Genome Sequence of the purple photosynthetic bacterium Rhodospeudomonas palustris XCP.</title>
        <authorList>
            <person name="Rayyan A."/>
            <person name="Meyer T.E."/>
            <person name="Kyndt J.A."/>
        </authorList>
    </citation>
    <scope>NUCLEOTIDE SEQUENCE [LARGE SCALE GENOMIC DNA]</scope>
    <source>
        <strain evidence="3 4">XCP</strain>
    </source>
</reference>
<feature type="compositionally biased region" description="Pro residues" evidence="1">
    <location>
        <begin position="725"/>
        <end position="803"/>
    </location>
</feature>
<evidence type="ECO:0000259" key="2">
    <source>
        <dbReference type="Pfam" id="PF00656"/>
    </source>
</evidence>
<dbReference type="Proteomes" id="UP000248134">
    <property type="component" value="Unassembled WGS sequence"/>
</dbReference>
<dbReference type="PANTHER" id="PTHR22576:SF37">
    <property type="entry name" value="MUCOSA-ASSOCIATED LYMPHOID TISSUE LYMPHOMA TRANSLOCATION PROTEIN 1"/>
    <property type="match status" value="1"/>
</dbReference>
<comment type="caution">
    <text evidence="3">The sequence shown here is derived from an EMBL/GenBank/DDBJ whole genome shotgun (WGS) entry which is preliminary data.</text>
</comment>
<sequence length="815" mass="85416">MRFSFVLSLASVVVAVILVVPIDHARAQAQEKRIALVIGNGAYAKAPLSTAANDGGLIAQTLQAAGFDVTGARDLDGDTLRGTFRDFLKKAEESGPDTVAAIYLAGYGVQYAGENYFIPVDTQLSRDTEIPTEGLRISDYLRQLAALPLKTSVVVLDLAREQPFVPGGSVASGLAMVEPNPKMLIAFNAAPGTVAPEERGAYGVYAQALAEMIRTGGLTLPQLFDRVRLRVNENTKGAQLPWDTRTVDSNFMFFDRAPDAPPMAAVDQTLRSKPIRDFGAQEAYAAALDRDTLQAYEDFLAAYPNDPLAKRVRAIVAARREAITWRRTYRVDTPDAYWSYLRRYPRGPHAADARRRLDFLAAALEPPPSFTMIDYDVPPPPPDEIVYVDRPVLMFSDPEFDFAPPPPPPVYLLPPPPPDFVVLPPPPPPIGLFYLPRPLFVPIPAYVRPPVYVRPPPNNIIFANIHNTTVINQVINQPPPVAANPAAPLVSPPLGPTVAAPGTPAPAVAAAAVASGAVIGAALPAAALHRAALIQQGKAAVPPSASIATRPPGGFAPRPGVQLQGPRLAQPAATLAPAQATTAPRPMPGAAPGSPPARANGPAVAPRPEQGRPGPGAPAGAAPAVQALPVPGTKGLPPAPGPATARPGAGPGPAMGNARLAPAAVSPRPDRQAGKPAPGPAVRPETVRPPAAAALRPTPPALRPVSRPVRPPGPPATARVERRPPPPQAPRIQRPAPPTVARPVPPPMHVAPRVVAPPPPSRVVPRMAPPPAPPRMAPPPPRVAPPRPPAPPRAAPPPRPPQGPAKRCPPGVKQC</sequence>
<organism evidence="3 4">
    <name type="scientific">Rhodopseudomonas palustris</name>
    <dbReference type="NCBI Taxonomy" id="1076"/>
    <lineage>
        <taxon>Bacteria</taxon>
        <taxon>Pseudomonadati</taxon>
        <taxon>Pseudomonadota</taxon>
        <taxon>Alphaproteobacteria</taxon>
        <taxon>Hyphomicrobiales</taxon>
        <taxon>Nitrobacteraceae</taxon>
        <taxon>Rhodopseudomonas</taxon>
    </lineage>
</organism>
<dbReference type="OrthoDB" id="9816009at2"/>
<evidence type="ECO:0000313" key="3">
    <source>
        <dbReference type="EMBL" id="PZA12090.1"/>
    </source>
</evidence>
<feature type="compositionally biased region" description="Low complexity" evidence="1">
    <location>
        <begin position="596"/>
        <end position="658"/>
    </location>
</feature>